<evidence type="ECO:0000256" key="3">
    <source>
        <dbReference type="SAM" id="MobiDB-lite"/>
    </source>
</evidence>
<feature type="compositionally biased region" description="Basic and acidic residues" evidence="3">
    <location>
        <begin position="183"/>
        <end position="195"/>
    </location>
</feature>
<evidence type="ECO:0000313" key="4">
    <source>
        <dbReference type="EMBL" id="PIK48441.1"/>
    </source>
</evidence>
<keyword evidence="2" id="KW-0677">Repeat</keyword>
<dbReference type="EMBL" id="MRZV01000522">
    <property type="protein sequence ID" value="PIK48441.1"/>
    <property type="molecule type" value="Genomic_DNA"/>
</dbReference>
<keyword evidence="1" id="KW-0880">Kelch repeat</keyword>
<dbReference type="PANTHER" id="PTHR46093:SF19">
    <property type="entry name" value="RAB9 EFFECTOR PROTEIN WITH KELCH MOTIFS-LIKE"/>
    <property type="match status" value="1"/>
</dbReference>
<organism evidence="4 5">
    <name type="scientific">Stichopus japonicus</name>
    <name type="common">Sea cucumber</name>
    <dbReference type="NCBI Taxonomy" id="307972"/>
    <lineage>
        <taxon>Eukaryota</taxon>
        <taxon>Metazoa</taxon>
        <taxon>Echinodermata</taxon>
        <taxon>Eleutherozoa</taxon>
        <taxon>Echinozoa</taxon>
        <taxon>Holothuroidea</taxon>
        <taxon>Aspidochirotacea</taxon>
        <taxon>Aspidochirotida</taxon>
        <taxon>Stichopodidae</taxon>
        <taxon>Apostichopus</taxon>
    </lineage>
</organism>
<reference evidence="4 5" key="1">
    <citation type="journal article" date="2017" name="PLoS Biol.">
        <title>The sea cucumber genome provides insights into morphological evolution and visceral regeneration.</title>
        <authorList>
            <person name="Zhang X."/>
            <person name="Sun L."/>
            <person name="Yuan J."/>
            <person name="Sun Y."/>
            <person name="Gao Y."/>
            <person name="Zhang L."/>
            <person name="Li S."/>
            <person name="Dai H."/>
            <person name="Hamel J.F."/>
            <person name="Liu C."/>
            <person name="Yu Y."/>
            <person name="Liu S."/>
            <person name="Lin W."/>
            <person name="Guo K."/>
            <person name="Jin S."/>
            <person name="Xu P."/>
            <person name="Storey K.B."/>
            <person name="Huan P."/>
            <person name="Zhang T."/>
            <person name="Zhou Y."/>
            <person name="Zhang J."/>
            <person name="Lin C."/>
            <person name="Li X."/>
            <person name="Xing L."/>
            <person name="Huo D."/>
            <person name="Sun M."/>
            <person name="Wang L."/>
            <person name="Mercier A."/>
            <person name="Li F."/>
            <person name="Yang H."/>
            <person name="Xiang J."/>
        </authorList>
    </citation>
    <scope>NUCLEOTIDE SEQUENCE [LARGE SCALE GENOMIC DNA]</scope>
    <source>
        <strain evidence="4">Shaxun</strain>
        <tissue evidence="4">Muscle</tissue>
    </source>
</reference>
<name>A0A2G8KKA2_STIJA</name>
<dbReference type="AlphaFoldDB" id="A0A2G8KKA2"/>
<dbReference type="Proteomes" id="UP000230750">
    <property type="component" value="Unassembled WGS sequence"/>
</dbReference>
<dbReference type="Gene3D" id="2.120.10.80">
    <property type="entry name" value="Kelch-type beta propeller"/>
    <property type="match status" value="2"/>
</dbReference>
<keyword evidence="5" id="KW-1185">Reference proteome</keyword>
<dbReference type="PANTHER" id="PTHR46093">
    <property type="entry name" value="ACYL-COA-BINDING DOMAIN-CONTAINING PROTEIN 5"/>
    <property type="match status" value="1"/>
</dbReference>
<dbReference type="STRING" id="307972.A0A2G8KKA2"/>
<evidence type="ECO:0000256" key="1">
    <source>
        <dbReference type="ARBA" id="ARBA00022441"/>
    </source>
</evidence>
<comment type="caution">
    <text evidence="4">The sequence shown here is derived from an EMBL/GenBank/DDBJ whole genome shotgun (WGS) entry which is preliminary data.</text>
</comment>
<accession>A0A2G8KKA2</accession>
<proteinExistence type="predicted"/>
<dbReference type="InterPro" id="IPR015915">
    <property type="entry name" value="Kelch-typ_b-propeller"/>
</dbReference>
<dbReference type="SUPFAM" id="SSF117281">
    <property type="entry name" value="Kelch motif"/>
    <property type="match status" value="1"/>
</dbReference>
<dbReference type="OrthoDB" id="10250130at2759"/>
<gene>
    <name evidence="4" type="ORF">BSL78_14689</name>
</gene>
<dbReference type="Pfam" id="PF13415">
    <property type="entry name" value="Beta-prop_FBX42"/>
    <property type="match status" value="1"/>
</dbReference>
<evidence type="ECO:0000256" key="2">
    <source>
        <dbReference type="ARBA" id="ARBA00022737"/>
    </source>
</evidence>
<evidence type="ECO:0000313" key="5">
    <source>
        <dbReference type="Proteomes" id="UP000230750"/>
    </source>
</evidence>
<sequence>MSCSLIYLFRDQTSINKTLTKDLRSFLVLFAHGTWPEEIEDFTVVADGKGEEKCELGKLNPSRSVLFPLRKYTVMFTSKALYYDLKDSCLGGDGDIRLMIKSSSRKVEETLRETTAIRGIPNQRIRKMQETETASPNRSHRKVEKDKSLVLSSSKKRKKSNDDAATPETDLSSRGTSTSRRLRLSENLKKQDIGRDSVGPRNVCHWPDTLILVGGQGANQVISKDALWELNSVDLSWKVPEVEHIPSRPDLRTGHTVAYDEILKLVYVFGGSKNVRWYNDLFVLDVTKNKWSLIETTGKAPTRAYHTSTLFRGELFVFGGIYPNPNLEPDSCSNDLYIFSSVNKSWYEPLVFGSKPKARSGHSATLLGDKLVIFGGWDAPVCFNDVHILDLGLMEFSSPDVSGAPPSPRSWHAACPLSDNRVLIHGGYNGYQALSDAFVFSLDSLSWQQVTLNGTGPLGVRAGHILCSVSDNPDDQESEKILMFGGGDNEDNFFNDLHRVTITES</sequence>
<protein>
    <submittedName>
        <fullName evidence="4">Uncharacterized protein</fullName>
    </submittedName>
</protein>
<feature type="region of interest" description="Disordered" evidence="3">
    <location>
        <begin position="111"/>
        <end position="200"/>
    </location>
</feature>
<feature type="compositionally biased region" description="Low complexity" evidence="3">
    <location>
        <begin position="169"/>
        <end position="179"/>
    </location>
</feature>